<sequence>MAAAAVALGVAEPLAVLTGARSAPLVAVGGVVVDTVPASVKEFAVRAFYTHDKLALLVGTGLLVAVFAAVVGILVVRRLRYGLAGVALLGVVGAVAAVTRHGASWVYALPSVIGALAGMGVLTVLRGRLVAGAGRVGATAADDPAGRRRFLQFAGGALGVGLVAGVGGRWLAARRNLSVARAAVTLPVPASPAVALPAAVDFRVRDLAPFVTDVRDFYRIDTALSAPEVDPASWRLRIHGRVRNPLTLTYQQLLARPMIERYITLACVSNEVGGNLISNARWLGVPIKDLLDEVEPLDGADQLVSRSVDGFTAGTPTALLRDGRDAMLAVGMNGQPLPVAHGFPVRMVVPGLYGYVSATKWLAEWELSSFKDFDAYWVRRGWARQAPIKTESRIDTPLDGATRKPGPVVVAGVAWAQHRGVGKVEVRVDDGPWREASLGAVPSIDTWRQWNWQWDAKPGRHRLWVRATDNGGQTQPEDEASPAPDGATGWHNVEVTVA</sequence>
<dbReference type="InterPro" id="IPR036374">
    <property type="entry name" value="OxRdtase_Mopterin-bd_sf"/>
</dbReference>
<evidence type="ECO:0000256" key="2">
    <source>
        <dbReference type="SAM" id="Phobius"/>
    </source>
</evidence>
<feature type="domain" description="Oxidoreductase molybdopterin-binding" evidence="3">
    <location>
        <begin position="225"/>
        <end position="377"/>
    </location>
</feature>
<dbReference type="PANTHER" id="PTHR19372">
    <property type="entry name" value="SULFITE REDUCTASE"/>
    <property type="match status" value="1"/>
</dbReference>
<dbReference type="SUPFAM" id="SSF81296">
    <property type="entry name" value="E set domains"/>
    <property type="match status" value="1"/>
</dbReference>
<feature type="transmembrane region" description="Helical" evidence="2">
    <location>
        <begin position="105"/>
        <end position="125"/>
    </location>
</feature>
<name>A0ABX0Y8B8_9ACTN</name>
<dbReference type="Proteomes" id="UP000722989">
    <property type="component" value="Unassembled WGS sequence"/>
</dbReference>
<evidence type="ECO:0000259" key="3">
    <source>
        <dbReference type="Pfam" id="PF00174"/>
    </source>
</evidence>
<dbReference type="EMBL" id="JAATVY010000034">
    <property type="protein sequence ID" value="NJC73647.1"/>
    <property type="molecule type" value="Genomic_DNA"/>
</dbReference>
<organism evidence="4 5">
    <name type="scientific">Planosporangium thailandense</name>
    <dbReference type="NCBI Taxonomy" id="765197"/>
    <lineage>
        <taxon>Bacteria</taxon>
        <taxon>Bacillati</taxon>
        <taxon>Actinomycetota</taxon>
        <taxon>Actinomycetes</taxon>
        <taxon>Micromonosporales</taxon>
        <taxon>Micromonosporaceae</taxon>
        <taxon>Planosporangium</taxon>
    </lineage>
</organism>
<proteinExistence type="predicted"/>
<dbReference type="InterPro" id="IPR000572">
    <property type="entry name" value="OxRdtase_Mopterin-bd_dom"/>
</dbReference>
<dbReference type="Gene3D" id="3.90.420.10">
    <property type="entry name" value="Oxidoreductase, molybdopterin-binding domain"/>
    <property type="match status" value="1"/>
</dbReference>
<evidence type="ECO:0000313" key="4">
    <source>
        <dbReference type="EMBL" id="NJC73647.1"/>
    </source>
</evidence>
<evidence type="ECO:0000256" key="1">
    <source>
        <dbReference type="SAM" id="MobiDB-lite"/>
    </source>
</evidence>
<feature type="transmembrane region" description="Helical" evidence="2">
    <location>
        <begin position="81"/>
        <end position="99"/>
    </location>
</feature>
<protein>
    <submittedName>
        <fullName evidence="4">Molybdopterin-dependent oxidoreductase</fullName>
    </submittedName>
</protein>
<dbReference type="InterPro" id="IPR014756">
    <property type="entry name" value="Ig_E-set"/>
</dbReference>
<feature type="transmembrane region" description="Helical" evidence="2">
    <location>
        <begin position="54"/>
        <end position="76"/>
    </location>
</feature>
<keyword evidence="5" id="KW-1185">Reference proteome</keyword>
<feature type="region of interest" description="Disordered" evidence="1">
    <location>
        <begin position="469"/>
        <end position="498"/>
    </location>
</feature>
<keyword evidence="2" id="KW-1133">Transmembrane helix</keyword>
<gene>
    <name evidence="4" type="ORF">HC031_28555</name>
</gene>
<keyword evidence="2" id="KW-0812">Transmembrane</keyword>
<accession>A0ABX0Y8B8</accession>
<feature type="transmembrane region" description="Helical" evidence="2">
    <location>
        <begin position="150"/>
        <end position="172"/>
    </location>
</feature>
<comment type="caution">
    <text evidence="4">The sequence shown here is derived from an EMBL/GenBank/DDBJ whole genome shotgun (WGS) entry which is preliminary data.</text>
</comment>
<dbReference type="PANTHER" id="PTHR19372:SF7">
    <property type="entry name" value="SULFITE OXIDASE, MITOCHONDRIAL"/>
    <property type="match status" value="1"/>
</dbReference>
<reference evidence="4 5" key="1">
    <citation type="submission" date="2020-03" db="EMBL/GenBank/DDBJ databases">
        <title>WGS of the type strain of Planosporangium spp.</title>
        <authorList>
            <person name="Thawai C."/>
        </authorList>
    </citation>
    <scope>NUCLEOTIDE SEQUENCE [LARGE SCALE GENOMIC DNA]</scope>
    <source>
        <strain evidence="4 5">TBRC 5610</strain>
    </source>
</reference>
<evidence type="ECO:0000313" key="5">
    <source>
        <dbReference type="Proteomes" id="UP000722989"/>
    </source>
</evidence>
<dbReference type="SUPFAM" id="SSF56524">
    <property type="entry name" value="Oxidoreductase molybdopterin-binding domain"/>
    <property type="match status" value="1"/>
</dbReference>
<dbReference type="Gene3D" id="2.60.40.650">
    <property type="match status" value="1"/>
</dbReference>
<dbReference type="Pfam" id="PF00174">
    <property type="entry name" value="Oxidored_molyb"/>
    <property type="match status" value="1"/>
</dbReference>
<keyword evidence="2" id="KW-0472">Membrane</keyword>